<organism evidence="1 2">
    <name type="scientific">Trichomalopsis sarcophagae</name>
    <dbReference type="NCBI Taxonomy" id="543379"/>
    <lineage>
        <taxon>Eukaryota</taxon>
        <taxon>Metazoa</taxon>
        <taxon>Ecdysozoa</taxon>
        <taxon>Arthropoda</taxon>
        <taxon>Hexapoda</taxon>
        <taxon>Insecta</taxon>
        <taxon>Pterygota</taxon>
        <taxon>Neoptera</taxon>
        <taxon>Endopterygota</taxon>
        <taxon>Hymenoptera</taxon>
        <taxon>Apocrita</taxon>
        <taxon>Proctotrupomorpha</taxon>
        <taxon>Chalcidoidea</taxon>
        <taxon>Pteromalidae</taxon>
        <taxon>Pteromalinae</taxon>
        <taxon>Trichomalopsis</taxon>
    </lineage>
</organism>
<proteinExistence type="predicted"/>
<dbReference type="AlphaFoldDB" id="A0A232FLN2"/>
<keyword evidence="2" id="KW-1185">Reference proteome</keyword>
<sequence>MFLLEFHIQAINISEYISILICLKSRATKTRALAFE</sequence>
<dbReference type="Proteomes" id="UP000215335">
    <property type="component" value="Unassembled WGS sequence"/>
</dbReference>
<name>A0A232FLN2_9HYME</name>
<protein>
    <submittedName>
        <fullName evidence="1">Uncharacterized protein</fullName>
    </submittedName>
</protein>
<comment type="caution">
    <text evidence="1">The sequence shown here is derived from an EMBL/GenBank/DDBJ whole genome shotgun (WGS) entry which is preliminary data.</text>
</comment>
<evidence type="ECO:0000313" key="1">
    <source>
        <dbReference type="EMBL" id="OXU31493.1"/>
    </source>
</evidence>
<reference evidence="1 2" key="1">
    <citation type="journal article" date="2017" name="Curr. Biol.">
        <title>The Evolution of Venom by Co-option of Single-Copy Genes.</title>
        <authorList>
            <person name="Martinson E.O."/>
            <person name="Mrinalini"/>
            <person name="Kelkar Y.D."/>
            <person name="Chang C.H."/>
            <person name="Werren J.H."/>
        </authorList>
    </citation>
    <scope>NUCLEOTIDE SEQUENCE [LARGE SCALE GENOMIC DNA]</scope>
    <source>
        <strain evidence="1 2">Alberta</strain>
        <tissue evidence="1">Whole body</tissue>
    </source>
</reference>
<dbReference type="EMBL" id="NNAY01000054">
    <property type="protein sequence ID" value="OXU31493.1"/>
    <property type="molecule type" value="Genomic_DNA"/>
</dbReference>
<evidence type="ECO:0000313" key="2">
    <source>
        <dbReference type="Proteomes" id="UP000215335"/>
    </source>
</evidence>
<accession>A0A232FLN2</accession>
<gene>
    <name evidence="1" type="ORF">TSAR_006372</name>
</gene>